<dbReference type="EMBL" id="CP012401">
    <property type="protein sequence ID" value="ALG70886.1"/>
    <property type="molecule type" value="Genomic_DNA"/>
</dbReference>
<keyword evidence="6" id="KW-1185">Reference proteome</keyword>
<dbReference type="GO" id="GO:0016491">
    <property type="term" value="F:oxidoreductase activity"/>
    <property type="evidence" value="ECO:0007669"/>
    <property type="project" value="UniProtKB-KW"/>
</dbReference>
<keyword evidence="3" id="KW-0560">Oxidoreductase</keyword>
<dbReference type="Gene3D" id="3.50.50.60">
    <property type="entry name" value="FAD/NAD(P)-binding domain"/>
    <property type="match status" value="2"/>
</dbReference>
<dbReference type="PANTHER" id="PTHR48105">
    <property type="entry name" value="THIOREDOXIN REDUCTASE 1-RELATED-RELATED"/>
    <property type="match status" value="1"/>
</dbReference>
<dbReference type="KEGG" id="ati:AL072_08130"/>
<name>A0AAC9EX96_9PROT</name>
<feature type="domain" description="FAD/NAD(P)-binding" evidence="4">
    <location>
        <begin position="3"/>
        <end position="142"/>
    </location>
</feature>
<evidence type="ECO:0000313" key="5">
    <source>
        <dbReference type="EMBL" id="ALG70886.1"/>
    </source>
</evidence>
<protein>
    <recommendedName>
        <fullName evidence="1">Thioredoxin reductase</fullName>
    </recommendedName>
</protein>
<proteinExistence type="predicted"/>
<dbReference type="InterPro" id="IPR036188">
    <property type="entry name" value="FAD/NAD-bd_sf"/>
</dbReference>
<gene>
    <name evidence="5" type="ORF">AL072_08130</name>
</gene>
<dbReference type="SUPFAM" id="SSF51905">
    <property type="entry name" value="FAD/NAD(P)-binding domain"/>
    <property type="match status" value="1"/>
</dbReference>
<evidence type="ECO:0000256" key="1">
    <source>
        <dbReference type="ARBA" id="ARBA00018719"/>
    </source>
</evidence>
<dbReference type="PRINTS" id="PR00368">
    <property type="entry name" value="FADPNR"/>
</dbReference>
<evidence type="ECO:0000256" key="3">
    <source>
        <dbReference type="ARBA" id="ARBA00023002"/>
    </source>
</evidence>
<keyword evidence="2" id="KW-0285">Flavoprotein</keyword>
<dbReference type="PRINTS" id="PR00469">
    <property type="entry name" value="PNDRDTASEII"/>
</dbReference>
<dbReference type="Pfam" id="PF07992">
    <property type="entry name" value="Pyr_redox_2"/>
    <property type="match status" value="2"/>
</dbReference>
<accession>A0AAC9EX96</accession>
<feature type="domain" description="FAD/NAD(P)-binding" evidence="4">
    <location>
        <begin position="182"/>
        <end position="280"/>
    </location>
</feature>
<evidence type="ECO:0000259" key="4">
    <source>
        <dbReference type="Pfam" id="PF07992"/>
    </source>
</evidence>
<sequence>MTYDAIIVGGSYAGIAAALQLARARRRVLVIDEGIRRNRFASHSHGFLGQDGRPPGEIAAEARDQLMRYPTVTWETGRAERAERTGAGFRVTDAAGRSFAGRRLLLAIGVVDDLPAIPGLAERWGRSVFHCPYCHGYELMQGRIGVIAVSGQSMHHALMLPDWGPTTLLLNGTFAPDADQSAHLERRGVAVETALVAGIGGEPADVALADGRVLPFAGLFVLPASRVASPLATQLGCAFDEGPLGAYIRTDGMQETSVPGLFACGDAARAAGSVALAVGAGTMAGTALHRSLLFCEDGDLFARP</sequence>
<reference evidence="5 6" key="2">
    <citation type="journal article" date="2016" name="Genome Announc.">
        <title>Complete Genome Sequence of a Strain of Azospirillum thiophilum Isolated from a Sulfide Spring.</title>
        <authorList>
            <person name="Fomenkov A."/>
            <person name="Vincze T."/>
            <person name="Grabovich M."/>
            <person name="Anton B.P."/>
            <person name="Dubinina G."/>
            <person name="Orlova M."/>
            <person name="Belousova E."/>
            <person name="Roberts R.J."/>
        </authorList>
    </citation>
    <scope>NUCLEOTIDE SEQUENCE [LARGE SCALE GENOMIC DNA]</scope>
    <source>
        <strain evidence="5 6">BV-S</strain>
    </source>
</reference>
<dbReference type="InterPro" id="IPR023753">
    <property type="entry name" value="FAD/NAD-binding_dom"/>
</dbReference>
<evidence type="ECO:0000313" key="6">
    <source>
        <dbReference type="Proteomes" id="UP000069935"/>
    </source>
</evidence>
<evidence type="ECO:0000256" key="2">
    <source>
        <dbReference type="ARBA" id="ARBA00022630"/>
    </source>
</evidence>
<organism evidence="5 6">
    <name type="scientific">Azospirillum thiophilum</name>
    <dbReference type="NCBI Taxonomy" id="528244"/>
    <lineage>
        <taxon>Bacteria</taxon>
        <taxon>Pseudomonadati</taxon>
        <taxon>Pseudomonadota</taxon>
        <taxon>Alphaproteobacteria</taxon>
        <taxon>Rhodospirillales</taxon>
        <taxon>Azospirillaceae</taxon>
        <taxon>Azospirillum</taxon>
    </lineage>
</organism>
<dbReference type="InterPro" id="IPR050097">
    <property type="entry name" value="Ferredoxin-NADP_redctase_2"/>
</dbReference>
<dbReference type="Proteomes" id="UP000069935">
    <property type="component" value="Chromosome 1"/>
</dbReference>
<dbReference type="AlphaFoldDB" id="A0AAC9EX96"/>
<reference evidence="6" key="1">
    <citation type="submission" date="2015-08" db="EMBL/GenBank/DDBJ databases">
        <title>Complete Genome Sequence of Azospirillum thiophilum BV-S.</title>
        <authorList>
            <person name="Fomenkov A."/>
            <person name="Vincze T."/>
            <person name="Grabovich M."/>
            <person name="Dubinina G."/>
            <person name="Orlova M."/>
            <person name="Belousova E."/>
            <person name="Roberts R.J."/>
        </authorList>
    </citation>
    <scope>NUCLEOTIDE SEQUENCE [LARGE SCALE GENOMIC DNA]</scope>
    <source>
        <strain evidence="6">BV-S</strain>
    </source>
</reference>
<dbReference type="RefSeq" id="WP_045580759.1">
    <property type="nucleotide sequence ID" value="NZ_CP012401.1"/>
</dbReference>